<accession>A0A0L0G0D6</accession>
<dbReference type="EMBL" id="KQ241939">
    <property type="protein sequence ID" value="KNC82301.1"/>
    <property type="molecule type" value="Genomic_DNA"/>
</dbReference>
<reference evidence="1 2" key="1">
    <citation type="submission" date="2011-02" db="EMBL/GenBank/DDBJ databases">
        <title>The Genome Sequence of Sphaeroforma arctica JP610.</title>
        <authorList>
            <consortium name="The Broad Institute Genome Sequencing Platform"/>
            <person name="Russ C."/>
            <person name="Cuomo C."/>
            <person name="Young S.K."/>
            <person name="Zeng Q."/>
            <person name="Gargeya S."/>
            <person name="Alvarado L."/>
            <person name="Berlin A."/>
            <person name="Chapman S.B."/>
            <person name="Chen Z."/>
            <person name="Freedman E."/>
            <person name="Gellesch M."/>
            <person name="Goldberg J."/>
            <person name="Griggs A."/>
            <person name="Gujja S."/>
            <person name="Heilman E."/>
            <person name="Heiman D."/>
            <person name="Howarth C."/>
            <person name="Mehta T."/>
            <person name="Neiman D."/>
            <person name="Pearson M."/>
            <person name="Roberts A."/>
            <person name="Saif S."/>
            <person name="Shea T."/>
            <person name="Shenoy N."/>
            <person name="Sisk P."/>
            <person name="Stolte C."/>
            <person name="Sykes S."/>
            <person name="White J."/>
            <person name="Yandava C."/>
            <person name="Burger G."/>
            <person name="Gray M.W."/>
            <person name="Holland P.W.H."/>
            <person name="King N."/>
            <person name="Lang F.B.F."/>
            <person name="Roger A.J."/>
            <person name="Ruiz-Trillo I."/>
            <person name="Haas B."/>
            <person name="Nusbaum C."/>
            <person name="Birren B."/>
        </authorList>
    </citation>
    <scope>NUCLEOTIDE SEQUENCE [LARGE SCALE GENOMIC DNA]</scope>
    <source>
        <strain evidence="1 2">JP610</strain>
    </source>
</reference>
<keyword evidence="2" id="KW-1185">Reference proteome</keyword>
<proteinExistence type="predicted"/>
<name>A0A0L0G0D6_9EUKA</name>
<organism evidence="1 2">
    <name type="scientific">Sphaeroforma arctica JP610</name>
    <dbReference type="NCBI Taxonomy" id="667725"/>
    <lineage>
        <taxon>Eukaryota</taxon>
        <taxon>Ichthyosporea</taxon>
        <taxon>Ichthyophonida</taxon>
        <taxon>Sphaeroforma</taxon>
    </lineage>
</organism>
<gene>
    <name evidence="1" type="ORF">SARC_05420</name>
</gene>
<dbReference type="RefSeq" id="XP_014156203.1">
    <property type="nucleotide sequence ID" value="XM_014300728.1"/>
</dbReference>
<evidence type="ECO:0000313" key="1">
    <source>
        <dbReference type="EMBL" id="KNC82301.1"/>
    </source>
</evidence>
<sequence>MALFGPMRPKLLELNTFEILHRALADNLDCVNDVVAECSSAFISNMSMSTNQRLPEARDWAETISPHVTTMLEVMSIVGEKGYDEMAVLHAYGYAIASMCEQPVTLKQLLVKSSHQRYVMKFLMQHSRGEDRDAAQSMVPKLCIKSLIILVRAALDSTEGSNEEFLPGFDDDIAKEALEILFKWHIEYYPWIWVHKPSVAQMMPNLLGEYVNIRSDCTKICQIWASKNAYRSTDEAVDKPIVFEACCAVVREMLATPADKLPMTVDNGGLRIGIFSVSPNYDFYVKFAAETGLGDLS</sequence>
<dbReference type="GeneID" id="25905924"/>
<evidence type="ECO:0000313" key="2">
    <source>
        <dbReference type="Proteomes" id="UP000054560"/>
    </source>
</evidence>
<dbReference type="Proteomes" id="UP000054560">
    <property type="component" value="Unassembled WGS sequence"/>
</dbReference>
<dbReference type="AlphaFoldDB" id="A0A0L0G0D6"/>
<protein>
    <submittedName>
        <fullName evidence="1">Uncharacterized protein</fullName>
    </submittedName>
</protein>